<dbReference type="Proteomes" id="UP000326759">
    <property type="component" value="Unassembled WGS sequence"/>
</dbReference>
<dbReference type="EMBL" id="SEYY01002096">
    <property type="protein sequence ID" value="KAB7504928.1"/>
    <property type="molecule type" value="Genomic_DNA"/>
</dbReference>
<organism evidence="2 3">
    <name type="scientific">Armadillidium nasatum</name>
    <dbReference type="NCBI Taxonomy" id="96803"/>
    <lineage>
        <taxon>Eukaryota</taxon>
        <taxon>Metazoa</taxon>
        <taxon>Ecdysozoa</taxon>
        <taxon>Arthropoda</taxon>
        <taxon>Crustacea</taxon>
        <taxon>Multicrustacea</taxon>
        <taxon>Malacostraca</taxon>
        <taxon>Eumalacostraca</taxon>
        <taxon>Peracarida</taxon>
        <taxon>Isopoda</taxon>
        <taxon>Oniscidea</taxon>
        <taxon>Crinocheta</taxon>
        <taxon>Armadillidiidae</taxon>
        <taxon>Armadillidium</taxon>
    </lineage>
</organism>
<dbReference type="PANTHER" id="PTHR15607">
    <property type="entry name" value="SYNAPTONEMAL COMPLEX PROTEIN-RELATED"/>
    <property type="match status" value="1"/>
</dbReference>
<dbReference type="InterPro" id="IPR040560">
    <property type="entry name" value="SYCP2_SLD"/>
</dbReference>
<proteinExistence type="predicted"/>
<sequence>MMFFKVSVKTLCSTFPASLNEFLITFGSVILKSCVDSELSFYLRQLRVKALNVILENSSHEIRNEFRTSNLQCIEKLLNALEKVGDYDYQTSLIEMVFRLTSSSERNHLVSDWFPNLRVVTQRLFIQIKDFDPDCRRFLNAFNAELGTKRMVFSYAAINAKIGNFILRKPNVSSYEHLWIDFNLGSRTVSILFDRSEPNVE</sequence>
<dbReference type="Pfam" id="PF18584">
    <property type="entry name" value="SYCP2_SLD"/>
    <property type="match status" value="1"/>
</dbReference>
<evidence type="ECO:0000313" key="3">
    <source>
        <dbReference type="Proteomes" id="UP000326759"/>
    </source>
</evidence>
<protein>
    <recommendedName>
        <fullName evidence="1">Synaptonemal complex protein 2 Spt16M-like domain-containing protein</fullName>
    </recommendedName>
</protein>
<keyword evidence="3" id="KW-1185">Reference proteome</keyword>
<dbReference type="AlphaFoldDB" id="A0A5N5TFS3"/>
<feature type="domain" description="Synaptonemal complex protein 2 Spt16M-like" evidence="1">
    <location>
        <begin position="152"/>
        <end position="197"/>
    </location>
</feature>
<comment type="caution">
    <text evidence="2">The sequence shown here is derived from an EMBL/GenBank/DDBJ whole genome shotgun (WGS) entry which is preliminary data.</text>
</comment>
<dbReference type="OrthoDB" id="6356536at2759"/>
<dbReference type="InterPro" id="IPR024835">
    <property type="entry name" value="SYCP2-like"/>
</dbReference>
<gene>
    <name evidence="2" type="ORF">Anas_06279</name>
</gene>
<accession>A0A5N5TFS3</accession>
<name>A0A5N5TFS3_9CRUS</name>
<evidence type="ECO:0000313" key="2">
    <source>
        <dbReference type="EMBL" id="KAB7504928.1"/>
    </source>
</evidence>
<dbReference type="PANTHER" id="PTHR15607:SF18">
    <property type="entry name" value="SYNAPTONEMAL COMPLEX PROTEIN 2-LIKE ISOFORM X1"/>
    <property type="match status" value="1"/>
</dbReference>
<evidence type="ECO:0000259" key="1">
    <source>
        <dbReference type="Pfam" id="PF18584"/>
    </source>
</evidence>
<reference evidence="2 3" key="1">
    <citation type="journal article" date="2019" name="PLoS Biol.">
        <title>Sex chromosomes control vertical transmission of feminizing Wolbachia symbionts in an isopod.</title>
        <authorList>
            <person name="Becking T."/>
            <person name="Chebbi M.A."/>
            <person name="Giraud I."/>
            <person name="Moumen B."/>
            <person name="Laverre T."/>
            <person name="Caubet Y."/>
            <person name="Peccoud J."/>
            <person name="Gilbert C."/>
            <person name="Cordaux R."/>
        </authorList>
    </citation>
    <scope>NUCLEOTIDE SEQUENCE [LARGE SCALE GENOMIC DNA]</scope>
    <source>
        <strain evidence="2">ANa2</strain>
        <tissue evidence="2">Whole body excluding digestive tract and cuticle</tissue>
    </source>
</reference>